<feature type="compositionally biased region" description="Polar residues" evidence="2">
    <location>
        <begin position="308"/>
        <end position="335"/>
    </location>
</feature>
<reference evidence="5" key="1">
    <citation type="submission" date="2015-09" db="EMBL/GenBank/DDBJ databases">
        <authorList>
            <consortium name="Pathogen Informatics"/>
        </authorList>
    </citation>
    <scope>NUCLEOTIDE SEQUENCE [LARGE SCALE GENOMIC DNA]</scope>
    <source>
        <strain evidence="5">Lake Konstanz</strain>
    </source>
</reference>
<feature type="compositionally biased region" description="Polar residues" evidence="2">
    <location>
        <begin position="520"/>
        <end position="529"/>
    </location>
</feature>
<gene>
    <name evidence="4" type="ORF">BSAL_04925</name>
</gene>
<name>A0A0S4IWR6_BODSA</name>
<feature type="region of interest" description="Disordered" evidence="2">
    <location>
        <begin position="62"/>
        <end position="82"/>
    </location>
</feature>
<feature type="compositionally biased region" description="Polar residues" evidence="2">
    <location>
        <begin position="590"/>
        <end position="607"/>
    </location>
</feature>
<feature type="region of interest" description="Disordered" evidence="2">
    <location>
        <begin position="282"/>
        <end position="346"/>
    </location>
</feature>
<organism evidence="4 5">
    <name type="scientific">Bodo saltans</name>
    <name type="common">Flagellated protozoan</name>
    <dbReference type="NCBI Taxonomy" id="75058"/>
    <lineage>
        <taxon>Eukaryota</taxon>
        <taxon>Discoba</taxon>
        <taxon>Euglenozoa</taxon>
        <taxon>Kinetoplastea</taxon>
        <taxon>Metakinetoplastina</taxon>
        <taxon>Eubodonida</taxon>
        <taxon>Bodonidae</taxon>
        <taxon>Bodo</taxon>
    </lineage>
</organism>
<dbReference type="VEuPathDB" id="TriTrypDB:BSAL_04925"/>
<keyword evidence="1" id="KW-0479">Metal-binding</keyword>
<keyword evidence="1" id="KW-0863">Zinc-finger</keyword>
<dbReference type="GO" id="GO:0008270">
    <property type="term" value="F:zinc ion binding"/>
    <property type="evidence" value="ECO:0007669"/>
    <property type="project" value="UniProtKB-KW"/>
</dbReference>
<dbReference type="AlphaFoldDB" id="A0A0S4IWR6"/>
<dbReference type="CDD" id="cd16448">
    <property type="entry name" value="RING-H2"/>
    <property type="match status" value="1"/>
</dbReference>
<dbReference type="EMBL" id="CYKH01000548">
    <property type="protein sequence ID" value="CUG05899.1"/>
    <property type="molecule type" value="Genomic_DNA"/>
</dbReference>
<dbReference type="PROSITE" id="PS50089">
    <property type="entry name" value="ZF_RING_2"/>
    <property type="match status" value="1"/>
</dbReference>
<evidence type="ECO:0000259" key="3">
    <source>
        <dbReference type="PROSITE" id="PS50089"/>
    </source>
</evidence>
<feature type="compositionally biased region" description="Polar residues" evidence="2">
    <location>
        <begin position="64"/>
        <end position="74"/>
    </location>
</feature>
<dbReference type="InterPro" id="IPR001841">
    <property type="entry name" value="Znf_RING"/>
</dbReference>
<dbReference type="Proteomes" id="UP000051952">
    <property type="component" value="Unassembled WGS sequence"/>
</dbReference>
<sequence length="607" mass="64404">MPVGGHLRNIEDAMGAMRSLHQMLVQRFVELHGPSACDTLASETEELRGEIMRELADRRAASAASGTISPSTLQLRGDDGEEYDPDDVEEVAVHDSTGIPTGTFRPKLFAPPLAGELIDAVEIVRASHHSEGTACIICQEDICYGQKLCKLPICGHQLCTSCGFEWLSICGSCPVCRRIISAADFILEDRSSTPNSFCSAPATPLSGTKVPMIPTIIPTAHVVEMPVKATSNVQPDRIIVSSGEHLMKTSHGPHRTVVSGGGEHHSPLDFVMDSIMIPTASVDTHHRPDTAAALRDGGPTRASPIPTRPSSCSRLPRTQPSSLPTDSPAPFSSGNAVLKRPASSSVASLRTRVATAAIASIFPTPVTVVTSPQASRQQQVGTSYDIFSLPDRRWVEPKTFMTRPSSAPTAGQPPHQRVIMTAPPPRPQLNPHCAVVDNGHMKAASLLGEAITFSVTTAPVGRSPLVLAPSVQLYHPREPPRGVVPLSTSSSATAAQPSMSSSVLRSEAQPYAAARPTILTRPQSATTAHHSVGHVSGQVPESHRVIVAAKERPASGAFRRPPPTSAAALASRRSHHVLPSYGAQKRHQRPSSAMSLTVDGTSLSRAL</sequence>
<feature type="compositionally biased region" description="Basic and acidic residues" evidence="2">
    <location>
        <begin position="541"/>
        <end position="553"/>
    </location>
</feature>
<evidence type="ECO:0000313" key="5">
    <source>
        <dbReference type="Proteomes" id="UP000051952"/>
    </source>
</evidence>
<accession>A0A0S4IWR6</accession>
<keyword evidence="5" id="KW-1185">Reference proteome</keyword>
<feature type="region of interest" description="Disordered" evidence="2">
    <location>
        <begin position="476"/>
        <end position="607"/>
    </location>
</feature>
<dbReference type="Gene3D" id="3.30.40.10">
    <property type="entry name" value="Zinc/RING finger domain, C3HC4 (zinc finger)"/>
    <property type="match status" value="1"/>
</dbReference>
<keyword evidence="1" id="KW-0862">Zinc</keyword>
<evidence type="ECO:0000256" key="2">
    <source>
        <dbReference type="SAM" id="MobiDB-lite"/>
    </source>
</evidence>
<dbReference type="SUPFAM" id="SSF57850">
    <property type="entry name" value="RING/U-box"/>
    <property type="match status" value="1"/>
</dbReference>
<evidence type="ECO:0000256" key="1">
    <source>
        <dbReference type="PROSITE-ProRule" id="PRU00175"/>
    </source>
</evidence>
<feature type="domain" description="RING-type" evidence="3">
    <location>
        <begin position="135"/>
        <end position="177"/>
    </location>
</feature>
<proteinExistence type="predicted"/>
<dbReference type="InterPro" id="IPR013083">
    <property type="entry name" value="Znf_RING/FYVE/PHD"/>
</dbReference>
<dbReference type="Pfam" id="PF13639">
    <property type="entry name" value="zf-RING_2"/>
    <property type="match status" value="1"/>
</dbReference>
<protein>
    <submittedName>
        <fullName evidence="4">Zinc finger protein, putative</fullName>
    </submittedName>
</protein>
<dbReference type="OrthoDB" id="8062037at2759"/>
<feature type="compositionally biased region" description="Low complexity" evidence="2">
    <location>
        <begin position="487"/>
        <end position="502"/>
    </location>
</feature>
<evidence type="ECO:0000313" key="4">
    <source>
        <dbReference type="EMBL" id="CUG05899.1"/>
    </source>
</evidence>